<sequence length="63" mass="6688">MKANIGTFDRALRIAVGLILIGLSLSGVIGWWGLIGLVPLATGLFRSCPAYSLLGINTCKTKR</sequence>
<keyword evidence="1" id="KW-1133">Transmembrane helix</keyword>
<dbReference type="STRING" id="425504.SAMN05216206_1292"/>
<feature type="transmembrane region" description="Helical" evidence="1">
    <location>
        <begin position="12"/>
        <end position="34"/>
    </location>
</feature>
<name>A0A1I3F4V8_9PSED</name>
<dbReference type="RefSeq" id="WP_090240642.1">
    <property type="nucleotide sequence ID" value="NZ_CAXBNE010000166.1"/>
</dbReference>
<keyword evidence="1" id="KW-0812">Transmembrane</keyword>
<dbReference type="InterPro" id="IPR021309">
    <property type="entry name" value="YgaP-like_TM"/>
</dbReference>
<protein>
    <recommendedName>
        <fullName evidence="2">Inner membrane protein YgaP-like transmembrane domain-containing protein</fullName>
    </recommendedName>
</protein>
<dbReference type="Proteomes" id="UP000243606">
    <property type="component" value="Unassembled WGS sequence"/>
</dbReference>
<feature type="domain" description="Inner membrane protein YgaP-like transmembrane" evidence="2">
    <location>
        <begin position="1"/>
        <end position="62"/>
    </location>
</feature>
<keyword evidence="4" id="KW-1185">Reference proteome</keyword>
<proteinExistence type="predicted"/>
<dbReference type="Pfam" id="PF11127">
    <property type="entry name" value="YgaP-like_TM"/>
    <property type="match status" value="1"/>
</dbReference>
<evidence type="ECO:0000313" key="4">
    <source>
        <dbReference type="Proteomes" id="UP000243606"/>
    </source>
</evidence>
<accession>A0A1I3F4V8</accession>
<organism evidence="3 4">
    <name type="scientific">Pseudomonas guineae</name>
    <dbReference type="NCBI Taxonomy" id="425504"/>
    <lineage>
        <taxon>Bacteria</taxon>
        <taxon>Pseudomonadati</taxon>
        <taxon>Pseudomonadota</taxon>
        <taxon>Gammaproteobacteria</taxon>
        <taxon>Pseudomonadales</taxon>
        <taxon>Pseudomonadaceae</taxon>
        <taxon>Pseudomonas</taxon>
    </lineage>
</organism>
<evidence type="ECO:0000256" key="1">
    <source>
        <dbReference type="SAM" id="Phobius"/>
    </source>
</evidence>
<dbReference type="AlphaFoldDB" id="A0A1I3F4V8"/>
<dbReference type="EMBL" id="FOQL01000001">
    <property type="protein sequence ID" value="SFI06203.1"/>
    <property type="molecule type" value="Genomic_DNA"/>
</dbReference>
<dbReference type="OrthoDB" id="9804804at2"/>
<evidence type="ECO:0000259" key="2">
    <source>
        <dbReference type="Pfam" id="PF11127"/>
    </source>
</evidence>
<reference evidence="4" key="1">
    <citation type="submission" date="2016-10" db="EMBL/GenBank/DDBJ databases">
        <authorList>
            <person name="Varghese N."/>
            <person name="Submissions S."/>
        </authorList>
    </citation>
    <scope>NUCLEOTIDE SEQUENCE [LARGE SCALE GENOMIC DNA]</scope>
    <source>
        <strain evidence="4">LMG 24016</strain>
    </source>
</reference>
<keyword evidence="1" id="KW-0472">Membrane</keyword>
<evidence type="ECO:0000313" key="3">
    <source>
        <dbReference type="EMBL" id="SFI06203.1"/>
    </source>
</evidence>
<gene>
    <name evidence="3" type="ORF">SAMN05216206_1292</name>
</gene>